<name>W9RU49_9ROSA</name>
<keyword evidence="2" id="KW-1185">Reference proteome</keyword>
<dbReference type="EMBL" id="KE344618">
    <property type="protein sequence ID" value="EXB72262.1"/>
    <property type="molecule type" value="Genomic_DNA"/>
</dbReference>
<accession>W9RU49</accession>
<dbReference type="Proteomes" id="UP000030645">
    <property type="component" value="Unassembled WGS sequence"/>
</dbReference>
<proteinExistence type="predicted"/>
<organism evidence="1 2">
    <name type="scientific">Morus notabilis</name>
    <dbReference type="NCBI Taxonomy" id="981085"/>
    <lineage>
        <taxon>Eukaryota</taxon>
        <taxon>Viridiplantae</taxon>
        <taxon>Streptophyta</taxon>
        <taxon>Embryophyta</taxon>
        <taxon>Tracheophyta</taxon>
        <taxon>Spermatophyta</taxon>
        <taxon>Magnoliopsida</taxon>
        <taxon>eudicotyledons</taxon>
        <taxon>Gunneridae</taxon>
        <taxon>Pentapetalae</taxon>
        <taxon>rosids</taxon>
        <taxon>fabids</taxon>
        <taxon>Rosales</taxon>
        <taxon>Moraceae</taxon>
        <taxon>Moreae</taxon>
        <taxon>Morus</taxon>
    </lineage>
</organism>
<protein>
    <submittedName>
        <fullName evidence="1">Uncharacterized protein</fullName>
    </submittedName>
</protein>
<dbReference type="AlphaFoldDB" id="W9RU49"/>
<evidence type="ECO:0000313" key="2">
    <source>
        <dbReference type="Proteomes" id="UP000030645"/>
    </source>
</evidence>
<sequence>MNGFTSTNLESMGKVERSSVVAKVCNIGRRHRDSLIGSSDLSSQSIETTHEIPLARAAKDADGDCTTDLRIWEKATVDLS</sequence>
<evidence type="ECO:0000313" key="1">
    <source>
        <dbReference type="EMBL" id="EXB72262.1"/>
    </source>
</evidence>
<reference evidence="2" key="1">
    <citation type="submission" date="2013-01" db="EMBL/GenBank/DDBJ databases">
        <title>Draft Genome Sequence of a Mulberry Tree, Morus notabilis C.K. Schneid.</title>
        <authorList>
            <person name="He N."/>
            <person name="Zhao S."/>
        </authorList>
    </citation>
    <scope>NUCLEOTIDE SEQUENCE</scope>
</reference>
<gene>
    <name evidence="1" type="ORF">L484_009145</name>
</gene>